<evidence type="ECO:0000259" key="1">
    <source>
        <dbReference type="Pfam" id="PF13456"/>
    </source>
</evidence>
<dbReference type="Pfam" id="PF13456">
    <property type="entry name" value="RVT_3"/>
    <property type="match status" value="1"/>
</dbReference>
<name>A0A7J6G437_CANSA</name>
<accession>A0A7J6G437</accession>
<feature type="domain" description="RNase H type-1" evidence="1">
    <location>
        <begin position="3"/>
        <end position="42"/>
    </location>
</feature>
<protein>
    <recommendedName>
        <fullName evidence="1">RNase H type-1 domain-containing protein</fullName>
    </recommendedName>
</protein>
<evidence type="ECO:0000313" key="3">
    <source>
        <dbReference type="Proteomes" id="UP000525078"/>
    </source>
</evidence>
<dbReference type="GO" id="GO:0004523">
    <property type="term" value="F:RNA-DNA hybrid ribonuclease activity"/>
    <property type="evidence" value="ECO:0007669"/>
    <property type="project" value="InterPro"/>
</dbReference>
<proteinExistence type="predicted"/>
<sequence>MDDNSTLSLLVDQIRHSFSNFPDVSLLHLPRQFNTTAHFLARGDIRLRGDAIEDSESKTSFANERLHKKPLSK</sequence>
<evidence type="ECO:0000313" key="2">
    <source>
        <dbReference type="EMBL" id="KAF4376840.1"/>
    </source>
</evidence>
<dbReference type="EMBL" id="JAATIP010000084">
    <property type="protein sequence ID" value="KAF4376840.1"/>
    <property type="molecule type" value="Genomic_DNA"/>
</dbReference>
<organism evidence="2 3">
    <name type="scientific">Cannabis sativa</name>
    <name type="common">Hemp</name>
    <name type="synonym">Marijuana</name>
    <dbReference type="NCBI Taxonomy" id="3483"/>
    <lineage>
        <taxon>Eukaryota</taxon>
        <taxon>Viridiplantae</taxon>
        <taxon>Streptophyta</taxon>
        <taxon>Embryophyta</taxon>
        <taxon>Tracheophyta</taxon>
        <taxon>Spermatophyta</taxon>
        <taxon>Magnoliopsida</taxon>
        <taxon>eudicotyledons</taxon>
        <taxon>Gunneridae</taxon>
        <taxon>Pentapetalae</taxon>
        <taxon>rosids</taxon>
        <taxon>fabids</taxon>
        <taxon>Rosales</taxon>
        <taxon>Cannabaceae</taxon>
        <taxon>Cannabis</taxon>
    </lineage>
</organism>
<dbReference type="AlphaFoldDB" id="A0A7J6G437"/>
<reference evidence="2 3" key="1">
    <citation type="journal article" date="2020" name="bioRxiv">
        <title>Sequence and annotation of 42 cannabis genomes reveals extensive copy number variation in cannabinoid synthesis and pathogen resistance genes.</title>
        <authorList>
            <person name="Mckernan K.J."/>
            <person name="Helbert Y."/>
            <person name="Kane L.T."/>
            <person name="Ebling H."/>
            <person name="Zhang L."/>
            <person name="Liu B."/>
            <person name="Eaton Z."/>
            <person name="Mclaughlin S."/>
            <person name="Kingan S."/>
            <person name="Baybayan P."/>
            <person name="Concepcion G."/>
            <person name="Jordan M."/>
            <person name="Riva A."/>
            <person name="Barbazuk W."/>
            <person name="Harkins T."/>
        </authorList>
    </citation>
    <scope>NUCLEOTIDE SEQUENCE [LARGE SCALE GENOMIC DNA]</scope>
    <source>
        <strain evidence="3">cv. Jamaican Lion 4</strain>
        <tissue evidence="2">Leaf</tissue>
    </source>
</reference>
<dbReference type="InterPro" id="IPR002156">
    <property type="entry name" value="RNaseH_domain"/>
</dbReference>
<dbReference type="Proteomes" id="UP000525078">
    <property type="component" value="Unassembled WGS sequence"/>
</dbReference>
<dbReference type="GO" id="GO:0003676">
    <property type="term" value="F:nucleic acid binding"/>
    <property type="evidence" value="ECO:0007669"/>
    <property type="project" value="InterPro"/>
</dbReference>
<comment type="caution">
    <text evidence="2">The sequence shown here is derived from an EMBL/GenBank/DDBJ whole genome shotgun (WGS) entry which is preliminary data.</text>
</comment>
<gene>
    <name evidence="2" type="ORF">F8388_025711</name>
</gene>